<dbReference type="FunFam" id="3.30.465.10:FF:000014">
    <property type="entry name" value="D-lactate dehydrogenase (Cytochrome), putative"/>
    <property type="match status" value="1"/>
</dbReference>
<dbReference type="PANTHER" id="PTHR11748">
    <property type="entry name" value="D-LACTATE DEHYDROGENASE"/>
    <property type="match status" value="1"/>
</dbReference>
<gene>
    <name evidence="12" type="ORF">K443DRAFT_632693</name>
</gene>
<dbReference type="HOGENOM" id="CLU_017779_3_3_1"/>
<dbReference type="Pfam" id="PF02913">
    <property type="entry name" value="FAD-oxidase_C"/>
    <property type="match status" value="1"/>
</dbReference>
<evidence type="ECO:0000256" key="2">
    <source>
        <dbReference type="ARBA" id="ARBA00004173"/>
    </source>
</evidence>
<dbReference type="Proteomes" id="UP000054477">
    <property type="component" value="Unassembled WGS sequence"/>
</dbReference>
<keyword evidence="13" id="KW-1185">Reference proteome</keyword>
<dbReference type="EC" id="1.1.2.4" evidence="9"/>
<evidence type="ECO:0000256" key="4">
    <source>
        <dbReference type="ARBA" id="ARBA00022630"/>
    </source>
</evidence>
<dbReference type="GO" id="GO:1903457">
    <property type="term" value="P:lactate catabolic process"/>
    <property type="evidence" value="ECO:0007669"/>
    <property type="project" value="TreeGrafter"/>
</dbReference>
<dbReference type="PANTHER" id="PTHR11748:SF111">
    <property type="entry name" value="D-LACTATE DEHYDROGENASE, MITOCHONDRIAL-RELATED"/>
    <property type="match status" value="1"/>
</dbReference>
<dbReference type="GO" id="GO:0008720">
    <property type="term" value="F:D-lactate dehydrogenase (NAD+) activity"/>
    <property type="evidence" value="ECO:0007669"/>
    <property type="project" value="TreeGrafter"/>
</dbReference>
<dbReference type="FunFam" id="3.30.70.2740:FF:000001">
    <property type="entry name" value="D-lactate dehydrogenase mitochondrial"/>
    <property type="match status" value="1"/>
</dbReference>
<evidence type="ECO:0000256" key="5">
    <source>
        <dbReference type="ARBA" id="ARBA00022827"/>
    </source>
</evidence>
<accession>A0A0C9X6Y3</accession>
<comment type="similarity">
    <text evidence="3">Belongs to the FAD-binding oxidoreductase/transferase type 4 family.</text>
</comment>
<dbReference type="SUPFAM" id="SSF56176">
    <property type="entry name" value="FAD-binding/transporter-associated domain-like"/>
    <property type="match status" value="1"/>
</dbReference>
<evidence type="ECO:0000313" key="13">
    <source>
        <dbReference type="Proteomes" id="UP000054477"/>
    </source>
</evidence>
<dbReference type="Gene3D" id="3.30.465.10">
    <property type="match status" value="1"/>
</dbReference>
<comment type="cofactor">
    <cofactor evidence="1">
        <name>FAD</name>
        <dbReference type="ChEBI" id="CHEBI:57692"/>
    </cofactor>
</comment>
<keyword evidence="7" id="KW-0560">Oxidoreductase</keyword>
<keyword evidence="6" id="KW-0809">Transit peptide</keyword>
<dbReference type="OrthoDB" id="7786253at2759"/>
<dbReference type="EMBL" id="KN838702">
    <property type="protein sequence ID" value="KIJ97083.1"/>
    <property type="molecule type" value="Genomic_DNA"/>
</dbReference>
<evidence type="ECO:0000313" key="12">
    <source>
        <dbReference type="EMBL" id="KIJ97083.1"/>
    </source>
</evidence>
<dbReference type="GO" id="GO:0004458">
    <property type="term" value="F:D-lactate dehydrogenase (cytochrome) activity"/>
    <property type="evidence" value="ECO:0007669"/>
    <property type="project" value="UniProtKB-EC"/>
</dbReference>
<evidence type="ECO:0000256" key="9">
    <source>
        <dbReference type="ARBA" id="ARBA00038897"/>
    </source>
</evidence>
<organism evidence="12 13">
    <name type="scientific">Laccaria amethystina LaAM-08-1</name>
    <dbReference type="NCBI Taxonomy" id="1095629"/>
    <lineage>
        <taxon>Eukaryota</taxon>
        <taxon>Fungi</taxon>
        <taxon>Dikarya</taxon>
        <taxon>Basidiomycota</taxon>
        <taxon>Agaricomycotina</taxon>
        <taxon>Agaricomycetes</taxon>
        <taxon>Agaricomycetidae</taxon>
        <taxon>Agaricales</taxon>
        <taxon>Agaricineae</taxon>
        <taxon>Hydnangiaceae</taxon>
        <taxon>Laccaria</taxon>
    </lineage>
</organism>
<comment type="subcellular location">
    <subcellularLocation>
        <location evidence="2">Mitochondrion</location>
    </subcellularLocation>
</comment>
<dbReference type="STRING" id="1095629.A0A0C9X6Y3"/>
<dbReference type="Gene3D" id="3.30.70.2740">
    <property type="match status" value="1"/>
</dbReference>
<dbReference type="PROSITE" id="PS51387">
    <property type="entry name" value="FAD_PCMH"/>
    <property type="match status" value="1"/>
</dbReference>
<dbReference type="InterPro" id="IPR016171">
    <property type="entry name" value="Vanillyl_alc_oxidase_C-sub2"/>
</dbReference>
<sequence>MLRYSPGLPLRSVFLASRNLSKCPCSSRLLLHRDAHSVSTSNSPENSQRNPGFIPVGPFWLLALIASGGLGYAIARYTEEPPVPKAAEPKFGTPEDFSRAIGELKGTLGKDRVSTDPEDLFIHGFSANDYHPDAPHSVVVYPSSTEDVVKIVKIATKHRMPVTPYSGATSLEGHYRGHSTGGICVDMSNMDKILEIHEADSDLVCQPGAGWMDINDTLKQKGIPLFFPIDPAPSATIGGMLSTGCSGTNAVRYGTAKAEWFLNATVVLPSGEVIKTRRRSRKSSAGFDTTKLFIGAEGTLGIITEVTIRLAPLLPTSVAVVQFPDVRKATEAVREVMNRGVGIQCVELVDDEFIRATNKHGMSKRKWPVKDSLFFKFQGHSKESLKDTARVVKEVVEQARFGGTGFHVAHDEQEASDLWADRKNAYYSSLALVEGSKGWPTDVCVPVSKLPDLVYDTKKDLAEFGLVSTIVGHVGDGNFHALILFKTDEEMAKAKQVIHRMVKRAISLDGTCTGEHGVGIGKKEYLVEELGAGTVKLMRTVKDAIDPLGLFNPGKVSISFEVLLVSPLMLV</sequence>
<dbReference type="FunFam" id="1.10.45.10:FF:000001">
    <property type="entry name" value="D-lactate dehydrogenase mitochondrial"/>
    <property type="match status" value="1"/>
</dbReference>
<keyword evidence="4" id="KW-0285">Flavoprotein</keyword>
<dbReference type="GO" id="GO:0005739">
    <property type="term" value="C:mitochondrion"/>
    <property type="evidence" value="ECO:0007669"/>
    <property type="project" value="UniProtKB-SubCell"/>
</dbReference>
<evidence type="ECO:0000256" key="3">
    <source>
        <dbReference type="ARBA" id="ARBA00008000"/>
    </source>
</evidence>
<evidence type="ECO:0000256" key="8">
    <source>
        <dbReference type="ARBA" id="ARBA00023128"/>
    </source>
</evidence>
<feature type="domain" description="FAD-binding PCMH-type" evidence="11">
    <location>
        <begin position="130"/>
        <end position="313"/>
    </location>
</feature>
<dbReference type="InterPro" id="IPR036318">
    <property type="entry name" value="FAD-bd_PCMH-like_sf"/>
</dbReference>
<evidence type="ECO:0000256" key="1">
    <source>
        <dbReference type="ARBA" id="ARBA00001974"/>
    </source>
</evidence>
<dbReference type="InterPro" id="IPR016169">
    <property type="entry name" value="FAD-bd_PCMH_sub2"/>
</dbReference>
<dbReference type="InterPro" id="IPR016164">
    <property type="entry name" value="FAD-linked_Oxase-like_C"/>
</dbReference>
<dbReference type="InterPro" id="IPR016166">
    <property type="entry name" value="FAD-bd_PCMH"/>
</dbReference>
<name>A0A0C9X6Y3_9AGAR</name>
<evidence type="ECO:0000259" key="11">
    <source>
        <dbReference type="PROSITE" id="PS51387"/>
    </source>
</evidence>
<proteinExistence type="inferred from homology"/>
<keyword evidence="5" id="KW-0274">FAD</keyword>
<evidence type="ECO:0000256" key="10">
    <source>
        <dbReference type="ARBA" id="ARBA00051436"/>
    </source>
</evidence>
<dbReference type="Gene3D" id="1.10.45.10">
    <property type="entry name" value="Vanillyl-alcohol Oxidase, Chain A, domain 4"/>
    <property type="match status" value="1"/>
</dbReference>
<dbReference type="Pfam" id="PF01565">
    <property type="entry name" value="FAD_binding_4"/>
    <property type="match status" value="1"/>
</dbReference>
<dbReference type="InterPro" id="IPR006094">
    <property type="entry name" value="Oxid_FAD_bind_N"/>
</dbReference>
<keyword evidence="8" id="KW-0496">Mitochondrion</keyword>
<dbReference type="InterPro" id="IPR004113">
    <property type="entry name" value="FAD-bd_oxidored_4_C"/>
</dbReference>
<reference evidence="12 13" key="1">
    <citation type="submission" date="2014-04" db="EMBL/GenBank/DDBJ databases">
        <authorList>
            <consortium name="DOE Joint Genome Institute"/>
            <person name="Kuo A."/>
            <person name="Kohler A."/>
            <person name="Nagy L.G."/>
            <person name="Floudas D."/>
            <person name="Copeland A."/>
            <person name="Barry K.W."/>
            <person name="Cichocki N."/>
            <person name="Veneault-Fourrey C."/>
            <person name="LaButti K."/>
            <person name="Lindquist E.A."/>
            <person name="Lipzen A."/>
            <person name="Lundell T."/>
            <person name="Morin E."/>
            <person name="Murat C."/>
            <person name="Sun H."/>
            <person name="Tunlid A."/>
            <person name="Henrissat B."/>
            <person name="Grigoriev I.V."/>
            <person name="Hibbett D.S."/>
            <person name="Martin F."/>
            <person name="Nordberg H.P."/>
            <person name="Cantor M.N."/>
            <person name="Hua S.X."/>
        </authorList>
    </citation>
    <scope>NUCLEOTIDE SEQUENCE [LARGE SCALE GENOMIC DNA]</scope>
    <source>
        <strain evidence="12 13">LaAM-08-1</strain>
    </source>
</reference>
<reference evidence="13" key="2">
    <citation type="submission" date="2015-01" db="EMBL/GenBank/DDBJ databases">
        <title>Evolutionary Origins and Diversification of the Mycorrhizal Mutualists.</title>
        <authorList>
            <consortium name="DOE Joint Genome Institute"/>
            <consortium name="Mycorrhizal Genomics Consortium"/>
            <person name="Kohler A."/>
            <person name="Kuo A."/>
            <person name="Nagy L.G."/>
            <person name="Floudas D."/>
            <person name="Copeland A."/>
            <person name="Barry K.W."/>
            <person name="Cichocki N."/>
            <person name="Veneault-Fourrey C."/>
            <person name="LaButti K."/>
            <person name="Lindquist E.A."/>
            <person name="Lipzen A."/>
            <person name="Lundell T."/>
            <person name="Morin E."/>
            <person name="Murat C."/>
            <person name="Riley R."/>
            <person name="Ohm R."/>
            <person name="Sun H."/>
            <person name="Tunlid A."/>
            <person name="Henrissat B."/>
            <person name="Grigoriev I.V."/>
            <person name="Hibbett D.S."/>
            <person name="Martin F."/>
        </authorList>
    </citation>
    <scope>NUCLEOTIDE SEQUENCE [LARGE SCALE GENOMIC DNA]</scope>
    <source>
        <strain evidence="13">LaAM-08-1</strain>
    </source>
</reference>
<dbReference type="GO" id="GO:0071949">
    <property type="term" value="F:FAD binding"/>
    <property type="evidence" value="ECO:0007669"/>
    <property type="project" value="InterPro"/>
</dbReference>
<evidence type="ECO:0000256" key="7">
    <source>
        <dbReference type="ARBA" id="ARBA00023002"/>
    </source>
</evidence>
<evidence type="ECO:0000256" key="6">
    <source>
        <dbReference type="ARBA" id="ARBA00022946"/>
    </source>
</evidence>
<dbReference type="SUPFAM" id="SSF55103">
    <property type="entry name" value="FAD-linked oxidases, C-terminal domain"/>
    <property type="match status" value="1"/>
</dbReference>
<comment type="catalytic activity">
    <reaction evidence="10">
        <text>(R)-lactate + 2 Fe(III)-[cytochrome c] = 2 Fe(II)-[cytochrome c] + pyruvate + 2 H(+)</text>
        <dbReference type="Rhea" id="RHEA:13521"/>
        <dbReference type="Rhea" id="RHEA-COMP:10350"/>
        <dbReference type="Rhea" id="RHEA-COMP:14399"/>
        <dbReference type="ChEBI" id="CHEBI:15361"/>
        <dbReference type="ChEBI" id="CHEBI:15378"/>
        <dbReference type="ChEBI" id="CHEBI:16004"/>
        <dbReference type="ChEBI" id="CHEBI:29033"/>
        <dbReference type="ChEBI" id="CHEBI:29034"/>
        <dbReference type="EC" id="1.1.2.4"/>
    </reaction>
</comment>
<protein>
    <recommendedName>
        <fullName evidence="9">D-lactate dehydrogenase (cytochrome)</fullName>
        <ecNumber evidence="9">1.1.2.4</ecNumber>
    </recommendedName>
</protein>
<dbReference type="AlphaFoldDB" id="A0A0C9X6Y3"/>